<dbReference type="SUPFAM" id="SSF51004">
    <property type="entry name" value="C-terminal (heme d1) domain of cytochrome cd1-nitrite reductase"/>
    <property type="match status" value="1"/>
</dbReference>
<dbReference type="EMBL" id="JBHSPH010000008">
    <property type="protein sequence ID" value="MFC5864019.1"/>
    <property type="molecule type" value="Genomic_DNA"/>
</dbReference>
<feature type="chain" id="PRO_5045653633" evidence="1">
    <location>
        <begin position="24"/>
        <end position="356"/>
    </location>
</feature>
<keyword evidence="3" id="KW-1185">Reference proteome</keyword>
<dbReference type="PANTHER" id="PTHR47197:SF3">
    <property type="entry name" value="DIHYDRO-HEME D1 DEHYDROGENASE"/>
    <property type="match status" value="1"/>
</dbReference>
<organism evidence="2 3">
    <name type="scientific">Acidicapsa dinghuensis</name>
    <dbReference type="NCBI Taxonomy" id="2218256"/>
    <lineage>
        <taxon>Bacteria</taxon>
        <taxon>Pseudomonadati</taxon>
        <taxon>Acidobacteriota</taxon>
        <taxon>Terriglobia</taxon>
        <taxon>Terriglobales</taxon>
        <taxon>Acidobacteriaceae</taxon>
        <taxon>Acidicapsa</taxon>
    </lineage>
</organism>
<feature type="signal peptide" evidence="1">
    <location>
        <begin position="1"/>
        <end position="23"/>
    </location>
</feature>
<dbReference type="InterPro" id="IPR051200">
    <property type="entry name" value="Host-pathogen_enzymatic-act"/>
</dbReference>
<dbReference type="Proteomes" id="UP001596091">
    <property type="component" value="Unassembled WGS sequence"/>
</dbReference>
<dbReference type="Gene3D" id="2.130.10.10">
    <property type="entry name" value="YVTN repeat-like/Quinoprotein amine dehydrogenase"/>
    <property type="match status" value="2"/>
</dbReference>
<dbReference type="InterPro" id="IPR015943">
    <property type="entry name" value="WD40/YVTN_repeat-like_dom_sf"/>
</dbReference>
<gene>
    <name evidence="2" type="ORF">ACFPT7_17065</name>
</gene>
<proteinExistence type="predicted"/>
<evidence type="ECO:0000256" key="1">
    <source>
        <dbReference type="SAM" id="SignalP"/>
    </source>
</evidence>
<dbReference type="RefSeq" id="WP_263341078.1">
    <property type="nucleotide sequence ID" value="NZ_JAGSYH010000006.1"/>
</dbReference>
<dbReference type="PANTHER" id="PTHR47197">
    <property type="entry name" value="PROTEIN NIRF"/>
    <property type="match status" value="1"/>
</dbReference>
<evidence type="ECO:0000313" key="2">
    <source>
        <dbReference type="EMBL" id="MFC5864019.1"/>
    </source>
</evidence>
<accession>A0ABW1EIA5</accession>
<dbReference type="InterPro" id="IPR011048">
    <property type="entry name" value="Haem_d1_sf"/>
</dbReference>
<name>A0ABW1EIA5_9BACT</name>
<reference evidence="3" key="1">
    <citation type="journal article" date="2019" name="Int. J. Syst. Evol. Microbiol.">
        <title>The Global Catalogue of Microorganisms (GCM) 10K type strain sequencing project: providing services to taxonomists for standard genome sequencing and annotation.</title>
        <authorList>
            <consortium name="The Broad Institute Genomics Platform"/>
            <consortium name="The Broad Institute Genome Sequencing Center for Infectious Disease"/>
            <person name="Wu L."/>
            <person name="Ma J."/>
        </authorList>
    </citation>
    <scope>NUCLEOTIDE SEQUENCE [LARGE SCALE GENOMIC DNA]</scope>
    <source>
        <strain evidence="3">JCM 4087</strain>
    </source>
</reference>
<comment type="caution">
    <text evidence="2">The sequence shown here is derived from an EMBL/GenBank/DDBJ whole genome shotgun (WGS) entry which is preliminary data.</text>
</comment>
<evidence type="ECO:0000313" key="3">
    <source>
        <dbReference type="Proteomes" id="UP001596091"/>
    </source>
</evidence>
<protein>
    <submittedName>
        <fullName evidence="2">YncE family protein</fullName>
    </submittedName>
</protein>
<sequence length="356" mass="37041">MLSKSLVLIAFAAALPVVVPAHAQESGPYKVLKIQLTGGEGGFDYVTADPDGRNLYVARSGPSGHIGVFNLDTLAQVGDIPGTSGHGGAVDTATGHGFATSKPVTMFDAKTFAVIKKIDVQGNPDGYLNDTYNHHFYVLSHQAPNITVLDDKDGSILGTIDIGGAPEQAVTDGHGKIYVDIEDKAAIAVIDASTMKMTGKYDVSSKGSGCAGLALDAKNNILFAACRENKNMVILSATDGHIITDLPIGNGCDGATFNPETMEAFSSQGDGTLTVIKEESPTSFSVEQTIPTPARAKVLTLDTKTGHIFTITAEYGPVPAAPPANAPQPPPGAPAWMRGPRAPMIPGSFQILEIGK</sequence>
<keyword evidence="1" id="KW-0732">Signal</keyword>